<dbReference type="InterPro" id="IPR001387">
    <property type="entry name" value="Cro/C1-type_HTH"/>
</dbReference>
<name>A0A6G3XPR7_9ACTN</name>
<evidence type="ECO:0000256" key="1">
    <source>
        <dbReference type="SAM" id="MobiDB-lite"/>
    </source>
</evidence>
<sequence length="270" mass="27940">MTSTPPGGMPPERARLVASLRELRDGTGLSLAALAAKTTFSKSSWERYLNGKTLPPSRAVRELCRLAGEPEGRCLALWELAESEWSGRAAPTRTDPPTVSEGEGRTGGGGGAALAVIASVCALAAGGLSVALVLLAGQSTDGRPSPAPSAAPSPRCRGAACEGRNPMQMKCGTDPRTLASHRTAGGAHLELRYSATCAAGWARMWSTRIGDRLELAPADGGRPYAAEITDGVAAQSYVYTPMTGAGPGTTIRACFRPVTGKGRECFDARV</sequence>
<evidence type="ECO:0000313" key="4">
    <source>
        <dbReference type="EMBL" id="NEE19815.1"/>
    </source>
</evidence>
<accession>A0A6G3XPR7</accession>
<dbReference type="EMBL" id="JAAGMN010008179">
    <property type="protein sequence ID" value="NEE19815.1"/>
    <property type="molecule type" value="Genomic_DNA"/>
</dbReference>
<evidence type="ECO:0000256" key="2">
    <source>
        <dbReference type="SAM" id="Phobius"/>
    </source>
</evidence>
<keyword evidence="2" id="KW-1133">Transmembrane helix</keyword>
<feature type="transmembrane region" description="Helical" evidence="2">
    <location>
        <begin position="112"/>
        <end position="135"/>
    </location>
</feature>
<dbReference type="SUPFAM" id="SSF47413">
    <property type="entry name" value="lambda repressor-like DNA-binding domains"/>
    <property type="match status" value="1"/>
</dbReference>
<comment type="caution">
    <text evidence="4">The sequence shown here is derived from an EMBL/GenBank/DDBJ whole genome shotgun (WGS) entry which is preliminary data.</text>
</comment>
<keyword evidence="2" id="KW-0812">Transmembrane</keyword>
<dbReference type="Gene3D" id="1.10.260.40">
    <property type="entry name" value="lambda repressor-like DNA-binding domains"/>
    <property type="match status" value="1"/>
</dbReference>
<dbReference type="GO" id="GO:0003677">
    <property type="term" value="F:DNA binding"/>
    <property type="evidence" value="ECO:0007669"/>
    <property type="project" value="InterPro"/>
</dbReference>
<dbReference type="InterPro" id="IPR021224">
    <property type="entry name" value="DUF2690"/>
</dbReference>
<evidence type="ECO:0000259" key="3">
    <source>
        <dbReference type="SMART" id="SM00530"/>
    </source>
</evidence>
<dbReference type="Pfam" id="PF13560">
    <property type="entry name" value="HTH_31"/>
    <property type="match status" value="1"/>
</dbReference>
<dbReference type="SMART" id="SM00530">
    <property type="entry name" value="HTH_XRE"/>
    <property type="match status" value="1"/>
</dbReference>
<feature type="domain" description="HTH cro/C1-type" evidence="3">
    <location>
        <begin position="19"/>
        <end position="73"/>
    </location>
</feature>
<protein>
    <submittedName>
        <fullName evidence="4">DUF2690 domain-containing protein</fullName>
    </submittedName>
</protein>
<dbReference type="Pfam" id="PF10901">
    <property type="entry name" value="DUF2690"/>
    <property type="match status" value="1"/>
</dbReference>
<proteinExistence type="predicted"/>
<gene>
    <name evidence="4" type="ORF">G3M58_76800</name>
</gene>
<feature type="region of interest" description="Disordered" evidence="1">
    <location>
        <begin position="86"/>
        <end position="108"/>
    </location>
</feature>
<dbReference type="InterPro" id="IPR010982">
    <property type="entry name" value="Lambda_DNA-bd_dom_sf"/>
</dbReference>
<dbReference type="AlphaFoldDB" id="A0A6G3XPR7"/>
<organism evidence="4">
    <name type="scientific">Streptomyces sp. SID7499</name>
    <dbReference type="NCBI Taxonomy" id="2706086"/>
    <lineage>
        <taxon>Bacteria</taxon>
        <taxon>Bacillati</taxon>
        <taxon>Actinomycetota</taxon>
        <taxon>Actinomycetes</taxon>
        <taxon>Kitasatosporales</taxon>
        <taxon>Streptomycetaceae</taxon>
        <taxon>Streptomyces</taxon>
    </lineage>
</organism>
<reference evidence="4" key="1">
    <citation type="submission" date="2020-01" db="EMBL/GenBank/DDBJ databases">
        <title>Insect and environment-associated Actinomycetes.</title>
        <authorList>
            <person name="Currrie C."/>
            <person name="Chevrette M."/>
            <person name="Carlson C."/>
            <person name="Stubbendieck R."/>
            <person name="Wendt-Pienkowski E."/>
        </authorList>
    </citation>
    <scope>NUCLEOTIDE SEQUENCE</scope>
    <source>
        <strain evidence="4">SID7499</strain>
    </source>
</reference>
<keyword evidence="2" id="KW-0472">Membrane</keyword>
<dbReference type="CDD" id="cd00093">
    <property type="entry name" value="HTH_XRE"/>
    <property type="match status" value="1"/>
</dbReference>